<evidence type="ECO:0000313" key="2">
    <source>
        <dbReference type="EMBL" id="PIC23980.1"/>
    </source>
</evidence>
<comment type="caution">
    <text evidence="2">The sequence shown here is derived from an EMBL/GenBank/DDBJ whole genome shotgun (WGS) entry which is preliminary data.</text>
</comment>
<reference evidence="3" key="1">
    <citation type="submission" date="2017-10" db="EMBL/GenBank/DDBJ databases">
        <title>Rapid genome shrinkage in a self-fertile nematode reveals novel sperm competition proteins.</title>
        <authorList>
            <person name="Yin D."/>
            <person name="Schwarz E.M."/>
            <person name="Thomas C.G."/>
            <person name="Felde R.L."/>
            <person name="Korf I.F."/>
            <person name="Cutter A.D."/>
            <person name="Schartner C.M."/>
            <person name="Ralston E.J."/>
            <person name="Meyer B.J."/>
            <person name="Haag E.S."/>
        </authorList>
    </citation>
    <scope>NUCLEOTIDE SEQUENCE [LARGE SCALE GENOMIC DNA]</scope>
    <source>
        <strain evidence="3">JU1422</strain>
    </source>
</reference>
<name>A0A2G5T9M7_9PELO</name>
<organism evidence="2 3">
    <name type="scientific">Caenorhabditis nigoni</name>
    <dbReference type="NCBI Taxonomy" id="1611254"/>
    <lineage>
        <taxon>Eukaryota</taxon>
        <taxon>Metazoa</taxon>
        <taxon>Ecdysozoa</taxon>
        <taxon>Nematoda</taxon>
        <taxon>Chromadorea</taxon>
        <taxon>Rhabditida</taxon>
        <taxon>Rhabditina</taxon>
        <taxon>Rhabditomorpha</taxon>
        <taxon>Rhabditoidea</taxon>
        <taxon>Rhabditidae</taxon>
        <taxon>Peloderinae</taxon>
        <taxon>Caenorhabditis</taxon>
    </lineage>
</organism>
<dbReference type="EMBL" id="PDUG01000005">
    <property type="protein sequence ID" value="PIC23980.1"/>
    <property type="molecule type" value="Genomic_DNA"/>
</dbReference>
<feature type="region of interest" description="Disordered" evidence="1">
    <location>
        <begin position="1"/>
        <end position="41"/>
    </location>
</feature>
<protein>
    <submittedName>
        <fullName evidence="2">Uncharacterized protein</fullName>
    </submittedName>
</protein>
<gene>
    <name evidence="2" type="primary">Cnig_chr_V.g17484</name>
    <name evidence="2" type="ORF">B9Z55_017484</name>
</gene>
<dbReference type="AlphaFoldDB" id="A0A2G5T9M7"/>
<sequence>MAHRDKNRPGFFAYKEREKQLESSVPEAVSRSSGSRGTGNGTGAIGFKCFDPDAGVGAVGLGAGGGGIGAGEGGIRNGEGGI</sequence>
<dbReference type="Proteomes" id="UP000230233">
    <property type="component" value="Chromosome V"/>
</dbReference>
<evidence type="ECO:0000313" key="3">
    <source>
        <dbReference type="Proteomes" id="UP000230233"/>
    </source>
</evidence>
<proteinExistence type="predicted"/>
<keyword evidence="3" id="KW-1185">Reference proteome</keyword>
<accession>A0A2G5T9M7</accession>
<evidence type="ECO:0000256" key="1">
    <source>
        <dbReference type="SAM" id="MobiDB-lite"/>
    </source>
</evidence>